<reference evidence="1" key="1">
    <citation type="submission" date="2023-05" db="EMBL/GenBank/DDBJ databases">
        <authorList>
            <consortium name="ELIXIR-Norway"/>
        </authorList>
    </citation>
    <scope>NUCLEOTIDE SEQUENCE</scope>
</reference>
<accession>A0AC59Z8T9</accession>
<dbReference type="Proteomes" id="UP001162501">
    <property type="component" value="Chromosome 25"/>
</dbReference>
<evidence type="ECO:0000313" key="2">
    <source>
        <dbReference type="Proteomes" id="UP001162501"/>
    </source>
</evidence>
<protein>
    <submittedName>
        <fullName evidence="1">Uncharacterized protein</fullName>
    </submittedName>
</protein>
<reference evidence="1" key="2">
    <citation type="submission" date="2025-03" db="EMBL/GenBank/DDBJ databases">
        <authorList>
            <consortium name="ELIXIR-Norway"/>
            <consortium name="Elixir Norway"/>
        </authorList>
    </citation>
    <scope>NUCLEOTIDE SEQUENCE</scope>
</reference>
<dbReference type="EMBL" id="OX596109">
    <property type="protein sequence ID" value="CAN0305232.1"/>
    <property type="molecule type" value="Genomic_DNA"/>
</dbReference>
<proteinExistence type="predicted"/>
<sequence>MVTFNMMALSLFSDYGYLSSISICIFSSFHFRKQSCQFKRKKKNKQTTQCNVSLTNIYAQARCLAEPQSEKAVKASGFLQTGLITYTFHLVVVTFGMQETASFALSVGQSKQKELNSAGQWFLRGKPQTWCLKIFLI</sequence>
<evidence type="ECO:0000313" key="1">
    <source>
        <dbReference type="EMBL" id="CAN0305232.1"/>
    </source>
</evidence>
<gene>
    <name evidence="1" type="ORF">MRATA1EN22A_LOCUS15302</name>
</gene>
<name>A0AC59Z8T9_RANTA</name>
<organism evidence="1 2">
    <name type="scientific">Rangifer tarandus platyrhynchus</name>
    <name type="common">Svalbard reindeer</name>
    <dbReference type="NCBI Taxonomy" id="3082113"/>
    <lineage>
        <taxon>Eukaryota</taxon>
        <taxon>Metazoa</taxon>
        <taxon>Chordata</taxon>
        <taxon>Craniata</taxon>
        <taxon>Vertebrata</taxon>
        <taxon>Euteleostomi</taxon>
        <taxon>Mammalia</taxon>
        <taxon>Eutheria</taxon>
        <taxon>Laurasiatheria</taxon>
        <taxon>Artiodactyla</taxon>
        <taxon>Ruminantia</taxon>
        <taxon>Pecora</taxon>
        <taxon>Cervidae</taxon>
        <taxon>Odocoileinae</taxon>
        <taxon>Rangifer</taxon>
    </lineage>
</organism>